<proteinExistence type="predicted"/>
<comment type="caution">
    <text evidence="2">The sequence shown here is derived from an EMBL/GenBank/DDBJ whole genome shotgun (WGS) entry which is preliminary data.</text>
</comment>
<organism evidence="2">
    <name type="scientific">gut metagenome</name>
    <dbReference type="NCBI Taxonomy" id="749906"/>
    <lineage>
        <taxon>unclassified sequences</taxon>
        <taxon>metagenomes</taxon>
        <taxon>organismal metagenomes</taxon>
    </lineage>
</organism>
<reference evidence="2" key="1">
    <citation type="journal article" date="2012" name="PLoS ONE">
        <title>Gene sets for utilization of primary and secondary nutrition supplies in the distal gut of endangered iberian lynx.</title>
        <authorList>
            <person name="Alcaide M."/>
            <person name="Messina E."/>
            <person name="Richter M."/>
            <person name="Bargiela R."/>
            <person name="Peplies J."/>
            <person name="Huws S.A."/>
            <person name="Newbold C.J."/>
            <person name="Golyshin P.N."/>
            <person name="Simon M.A."/>
            <person name="Lopez G."/>
            <person name="Yakimov M.M."/>
            <person name="Ferrer M."/>
        </authorList>
    </citation>
    <scope>NUCLEOTIDE SEQUENCE</scope>
</reference>
<dbReference type="InterPro" id="IPR024361">
    <property type="entry name" value="BACON"/>
</dbReference>
<feature type="domain" description="BACON" evidence="1">
    <location>
        <begin position="49"/>
        <end position="103"/>
    </location>
</feature>
<dbReference type="Gene3D" id="2.60.40.10">
    <property type="entry name" value="Immunoglobulins"/>
    <property type="match status" value="1"/>
</dbReference>
<gene>
    <name evidence="2" type="ORF">EVA_08366</name>
</gene>
<evidence type="ECO:0000313" key="2">
    <source>
        <dbReference type="EMBL" id="EJX03529.1"/>
    </source>
</evidence>
<protein>
    <recommendedName>
        <fullName evidence="1">BACON domain-containing protein</fullName>
    </recommendedName>
</protein>
<dbReference type="AlphaFoldDB" id="J9G9M6"/>
<name>J9G9M6_9ZZZZ</name>
<dbReference type="EMBL" id="AMCI01002126">
    <property type="protein sequence ID" value="EJX03529.1"/>
    <property type="molecule type" value="Genomic_DNA"/>
</dbReference>
<accession>J9G9M6</accession>
<feature type="non-terminal residue" evidence="2">
    <location>
        <position position="1"/>
    </location>
</feature>
<evidence type="ECO:0000259" key="1">
    <source>
        <dbReference type="Pfam" id="PF13004"/>
    </source>
</evidence>
<dbReference type="Pfam" id="PF13004">
    <property type="entry name" value="BACON"/>
    <property type="match status" value="1"/>
</dbReference>
<sequence>WLDVRMPAGSPIGNTVEDQTIRFASHPLPATSGKTQIIFRTYQAGATLTSKADWAQPEKTAFDKGQHDVNIVISSNQDKENSREAELILTSGGISTSIYIKQEAAKK</sequence>
<dbReference type="InterPro" id="IPR013783">
    <property type="entry name" value="Ig-like_fold"/>
</dbReference>